<gene>
    <name evidence="2" type="ORF">SNR37_000122</name>
</gene>
<dbReference type="RefSeq" id="WP_329775851.1">
    <property type="nucleotide sequence ID" value="NZ_JAYDYW010000010.1"/>
</dbReference>
<dbReference type="Pfam" id="PF08238">
    <property type="entry name" value="Sel1"/>
    <property type="match status" value="4"/>
</dbReference>
<dbReference type="InterPro" id="IPR011990">
    <property type="entry name" value="TPR-like_helical_dom_sf"/>
</dbReference>
<dbReference type="PANTHER" id="PTHR11102">
    <property type="entry name" value="SEL-1-LIKE PROTEIN"/>
    <property type="match status" value="1"/>
</dbReference>
<keyword evidence="3" id="KW-1185">Reference proteome</keyword>
<organism evidence="2 3">
    <name type="scientific">Agarivorans aestuarii</name>
    <dbReference type="NCBI Taxonomy" id="1563703"/>
    <lineage>
        <taxon>Bacteria</taxon>
        <taxon>Pseudomonadati</taxon>
        <taxon>Pseudomonadota</taxon>
        <taxon>Gammaproteobacteria</taxon>
        <taxon>Alteromonadales</taxon>
        <taxon>Alteromonadaceae</taxon>
        <taxon>Agarivorans</taxon>
    </lineage>
</organism>
<evidence type="ECO:0000313" key="3">
    <source>
        <dbReference type="Proteomes" id="UP001310248"/>
    </source>
</evidence>
<accession>A0ABU7G5W1</accession>
<feature type="chain" id="PRO_5045844831" evidence="1">
    <location>
        <begin position="27"/>
        <end position="226"/>
    </location>
</feature>
<dbReference type="InterPro" id="IPR050767">
    <property type="entry name" value="Sel1_AlgK"/>
</dbReference>
<reference evidence="2 3" key="2">
    <citation type="submission" date="2023-12" db="EMBL/GenBank/DDBJ databases">
        <authorList>
            <consortium name="Cladostephus spongiosus"/>
            <person name="Lorente B."/>
            <person name="Cabral C."/>
            <person name="Frias J."/>
            <person name="Faria J."/>
            <person name="Toubarro D."/>
        </authorList>
    </citation>
    <scope>NUCLEOTIDE SEQUENCE [LARGE SCALE GENOMIC DNA]</scope>
    <source>
        <strain evidence="2 3">ZMCS4</strain>
    </source>
</reference>
<reference evidence="3" key="1">
    <citation type="submission" date="2023-07" db="EMBL/GenBank/DDBJ databases">
        <title>Draft genome sequence of Agarivorans aestuarii strain ZMCS4, a CAZymes producing bacteria isolated from the marine brown algae Clodostephus spongiosus.</title>
        <authorList>
            <person name="Lorente B."/>
            <person name="Cabral C."/>
            <person name="Frias J."/>
            <person name="Faria J."/>
            <person name="Toubarro D."/>
        </authorList>
    </citation>
    <scope>NUCLEOTIDE SEQUENCE [LARGE SCALE GENOMIC DNA]</scope>
    <source>
        <strain evidence="3">ZMCS4</strain>
    </source>
</reference>
<comment type="caution">
    <text evidence="2">The sequence shown here is derived from an EMBL/GenBank/DDBJ whole genome shotgun (WGS) entry which is preliminary data.</text>
</comment>
<protein>
    <submittedName>
        <fullName evidence="2">Tetratricopeptide repeat protein</fullName>
    </submittedName>
</protein>
<dbReference type="PROSITE" id="PS51257">
    <property type="entry name" value="PROKAR_LIPOPROTEIN"/>
    <property type="match status" value="1"/>
</dbReference>
<dbReference type="SUPFAM" id="SSF81901">
    <property type="entry name" value="HCP-like"/>
    <property type="match status" value="1"/>
</dbReference>
<dbReference type="PANTHER" id="PTHR11102:SF160">
    <property type="entry name" value="ERAD-ASSOCIATED E3 UBIQUITIN-PROTEIN LIGASE COMPONENT HRD3"/>
    <property type="match status" value="1"/>
</dbReference>
<evidence type="ECO:0000256" key="1">
    <source>
        <dbReference type="SAM" id="SignalP"/>
    </source>
</evidence>
<feature type="signal peptide" evidence="1">
    <location>
        <begin position="1"/>
        <end position="26"/>
    </location>
</feature>
<sequence>MKKSVYCLASCIAAAFIVGCSSNNQTNTSEAAAAVVCSGVCGEQEFTRAQQLHHGDSVEQNYDAALAEYLKAAKAGNVAAMTQAAVLYQDGLTSQGAKPELAVEWLMVAAKQQDAEAQFLLAENFWNGVGTEQDFGQAEFWYNQAALNKHKEAAYLLGLYYFEGENMDEDPEQAYVWMSIAALLGHGNAPGDRDFLIGEELDMTQKKAAWKEVDRLINEMGIEVPW</sequence>
<name>A0ABU7G5W1_9ALTE</name>
<dbReference type="Proteomes" id="UP001310248">
    <property type="component" value="Unassembled WGS sequence"/>
</dbReference>
<keyword evidence="1" id="KW-0732">Signal</keyword>
<dbReference type="EMBL" id="JAYDYW010000010">
    <property type="protein sequence ID" value="MEE1674803.1"/>
    <property type="molecule type" value="Genomic_DNA"/>
</dbReference>
<dbReference type="Gene3D" id="1.25.40.10">
    <property type="entry name" value="Tetratricopeptide repeat domain"/>
    <property type="match status" value="1"/>
</dbReference>
<dbReference type="InterPro" id="IPR006597">
    <property type="entry name" value="Sel1-like"/>
</dbReference>
<evidence type="ECO:0000313" key="2">
    <source>
        <dbReference type="EMBL" id="MEE1674803.1"/>
    </source>
</evidence>
<proteinExistence type="predicted"/>
<dbReference type="SMART" id="SM00671">
    <property type="entry name" value="SEL1"/>
    <property type="match status" value="4"/>
</dbReference>